<dbReference type="InterPro" id="IPR022669">
    <property type="entry name" value="Ribosomal_uL2_C"/>
</dbReference>
<dbReference type="InterPro" id="IPR012340">
    <property type="entry name" value="NA-bd_OB-fold"/>
</dbReference>
<dbReference type="GO" id="GO:0015934">
    <property type="term" value="C:large ribosomal subunit"/>
    <property type="evidence" value="ECO:0007669"/>
    <property type="project" value="InterPro"/>
</dbReference>
<dbReference type="Gene3D" id="2.30.30.30">
    <property type="match status" value="1"/>
</dbReference>
<dbReference type="SMART" id="SM01383">
    <property type="entry name" value="Ribosomal_L2"/>
    <property type="match status" value="1"/>
</dbReference>
<evidence type="ECO:0000256" key="3">
    <source>
        <dbReference type="ARBA" id="ARBA00023274"/>
    </source>
</evidence>
<dbReference type="Pfam" id="PF00181">
    <property type="entry name" value="Ribosomal_L2_N"/>
    <property type="match status" value="1"/>
</dbReference>
<keyword evidence="2 8" id="KW-0689">Ribosomal protein</keyword>
<dbReference type="FunFam" id="4.10.950.10:FF:000001">
    <property type="entry name" value="50S ribosomal protein L2"/>
    <property type="match status" value="1"/>
</dbReference>
<comment type="similarity">
    <text evidence="1">Belongs to the universal ribosomal protein uL2 family.</text>
</comment>
<dbReference type="InterPro" id="IPR005880">
    <property type="entry name" value="Ribosomal_uL2_bac/org-type"/>
</dbReference>
<evidence type="ECO:0000256" key="2">
    <source>
        <dbReference type="ARBA" id="ARBA00022980"/>
    </source>
</evidence>
<dbReference type="Gene3D" id="4.10.950.10">
    <property type="entry name" value="Ribosomal protein L2, domain 3"/>
    <property type="match status" value="1"/>
</dbReference>
<evidence type="ECO:0000256" key="1">
    <source>
        <dbReference type="ARBA" id="ARBA00005636"/>
    </source>
</evidence>
<dbReference type="SUPFAM" id="SSF50249">
    <property type="entry name" value="Nucleic acid-binding proteins"/>
    <property type="match status" value="1"/>
</dbReference>
<dbReference type="SMART" id="SM01382">
    <property type="entry name" value="Ribosomal_L2_C"/>
    <property type="match status" value="1"/>
</dbReference>
<dbReference type="PROSITE" id="PS00467">
    <property type="entry name" value="RIBOSOMAL_L2"/>
    <property type="match status" value="1"/>
</dbReference>
<keyword evidence="3" id="KW-0687">Ribonucleoprotein</keyword>
<dbReference type="InterPro" id="IPR014722">
    <property type="entry name" value="Rib_uL2_dom2"/>
</dbReference>
<dbReference type="Gene3D" id="2.40.50.140">
    <property type="entry name" value="Nucleic acid-binding proteins"/>
    <property type="match status" value="1"/>
</dbReference>
<dbReference type="InterPro" id="IPR022671">
    <property type="entry name" value="Ribosomal_uL2_CS"/>
</dbReference>
<proteinExistence type="inferred from homology"/>
<dbReference type="EMBL" id="CP024850">
    <property type="protein sequence ID" value="QSF25277.1"/>
    <property type="molecule type" value="Genomic_DNA"/>
</dbReference>
<evidence type="ECO:0000256" key="4">
    <source>
        <dbReference type="ARBA" id="ARBA00035242"/>
    </source>
</evidence>
<evidence type="ECO:0000313" key="9">
    <source>
        <dbReference type="Proteomes" id="UP000663075"/>
    </source>
</evidence>
<protein>
    <recommendedName>
        <fullName evidence="4">Large ribosomal subunit protein uL2</fullName>
    </recommendedName>
    <alternativeName>
        <fullName evidence="5">50S ribosomal protein L2</fullName>
    </alternativeName>
</protein>
<accession>A0A975A354</accession>
<sequence length="262" mass="29517">MNLFKFKPTSPGVRNKIKLVNNLYKYKSFKFLKKSIKFKSGRNNTGSITIRHKGGRSKRFYRYLDVFRNKINIFGIIEKIEYDPNRNSNIFLILYSDGERRYIIACKNINIGEIIISSFEAPIKIGNTLILKNIPLGTKIHCVEIKPGMGGKIARSAGCYCLLHFKSFEYVSIYLKSGLIINLNPYCRATIGEVGNSEHILIKKGKAGSKRNLGIRPTVRGVAMNPVDHPHGGGEGKTSGGRDPVSIWGKYCKSFKKKCHVL</sequence>
<gene>
    <name evidence="8" type="ORF">CU086_00295</name>
</gene>
<evidence type="ECO:0000259" key="6">
    <source>
        <dbReference type="SMART" id="SM01382"/>
    </source>
</evidence>
<feature type="domain" description="Large ribosomal subunit protein uL2 RNA-binding" evidence="7">
    <location>
        <begin position="41"/>
        <end position="117"/>
    </location>
</feature>
<organism evidence="8 9">
    <name type="scientific">Candidatus Nasuia deltocephalincola</name>
    <dbReference type="NCBI Taxonomy" id="1160784"/>
    <lineage>
        <taxon>Bacteria</taxon>
        <taxon>Pseudomonadati</taxon>
        <taxon>Pseudomonadota</taxon>
        <taxon>Betaproteobacteria</taxon>
        <taxon>Candidatus Nasuia</taxon>
    </lineage>
</organism>
<dbReference type="InterPro" id="IPR008991">
    <property type="entry name" value="Translation_prot_SH3-like_sf"/>
</dbReference>
<dbReference type="GO" id="GO:0016740">
    <property type="term" value="F:transferase activity"/>
    <property type="evidence" value="ECO:0007669"/>
    <property type="project" value="InterPro"/>
</dbReference>
<evidence type="ECO:0000259" key="7">
    <source>
        <dbReference type="SMART" id="SM01383"/>
    </source>
</evidence>
<feature type="domain" description="Large ribosomal subunit protein uL2 C-terminal" evidence="6">
    <location>
        <begin position="123"/>
        <end position="251"/>
    </location>
</feature>
<dbReference type="Pfam" id="PF03947">
    <property type="entry name" value="Ribosomal_L2_C"/>
    <property type="match status" value="1"/>
</dbReference>
<dbReference type="NCBIfam" id="TIGR01171">
    <property type="entry name" value="rplB_bact"/>
    <property type="match status" value="1"/>
</dbReference>
<evidence type="ECO:0000313" key="8">
    <source>
        <dbReference type="EMBL" id="QSF25277.1"/>
    </source>
</evidence>
<dbReference type="PANTHER" id="PTHR13691:SF5">
    <property type="entry name" value="LARGE RIBOSOMAL SUBUNIT PROTEIN UL2M"/>
    <property type="match status" value="1"/>
</dbReference>
<dbReference type="PANTHER" id="PTHR13691">
    <property type="entry name" value="RIBOSOMAL PROTEIN L2"/>
    <property type="match status" value="1"/>
</dbReference>
<dbReference type="InterPro" id="IPR014726">
    <property type="entry name" value="Ribosomal_uL2_dom3"/>
</dbReference>
<dbReference type="SUPFAM" id="SSF50104">
    <property type="entry name" value="Translation proteins SH3-like domain"/>
    <property type="match status" value="1"/>
</dbReference>
<dbReference type="AlphaFoldDB" id="A0A975A354"/>
<evidence type="ECO:0000256" key="5">
    <source>
        <dbReference type="ARBA" id="ARBA00035459"/>
    </source>
</evidence>
<dbReference type="InterPro" id="IPR022666">
    <property type="entry name" value="Ribosomal_uL2_RNA-bd_dom"/>
</dbReference>
<dbReference type="GO" id="GO:0003723">
    <property type="term" value="F:RNA binding"/>
    <property type="evidence" value="ECO:0007669"/>
    <property type="project" value="InterPro"/>
</dbReference>
<keyword evidence="9" id="KW-1185">Reference proteome</keyword>
<reference evidence="8" key="1">
    <citation type="submission" date="2017-11" db="EMBL/GenBank/DDBJ databases">
        <authorList>
            <person name="Jian Z."/>
        </authorList>
    </citation>
    <scope>NUCLEOTIDE SEQUENCE</scope>
    <source>
        <strain evidence="8">YC</strain>
    </source>
</reference>
<dbReference type="Proteomes" id="UP000663075">
    <property type="component" value="Chromosome"/>
</dbReference>
<dbReference type="GO" id="GO:0002181">
    <property type="term" value="P:cytoplasmic translation"/>
    <property type="evidence" value="ECO:0007669"/>
    <property type="project" value="TreeGrafter"/>
</dbReference>
<dbReference type="GO" id="GO:0003735">
    <property type="term" value="F:structural constituent of ribosome"/>
    <property type="evidence" value="ECO:0007669"/>
    <property type="project" value="InterPro"/>
</dbReference>
<dbReference type="PIRSF" id="PIRSF002158">
    <property type="entry name" value="Ribosomal_L2"/>
    <property type="match status" value="1"/>
</dbReference>
<dbReference type="InterPro" id="IPR002171">
    <property type="entry name" value="Ribosomal_uL2"/>
</dbReference>
<name>A0A975A354_9PROT</name>